<evidence type="ECO:0000256" key="1">
    <source>
        <dbReference type="ARBA" id="ARBA00008705"/>
    </source>
</evidence>
<keyword evidence="6" id="KW-0408">Iron</keyword>
<dbReference type="PRINTS" id="PR00612">
    <property type="entry name" value="ALPHAHAEM"/>
</dbReference>
<sequence>MSLSEKDKEIVKTLWAKISPAADQLGCEALSRMFLVFPQTKTYFSHWPDLSSGSSSVKAHGKKVMEGIGEAVNNIDDLFGAMSNLSELHAFKLRIDPANFKILSHNLLVMIAKCFPKDFTAEAHLSLEKFFSRVALALSDKYR</sequence>
<dbReference type="InterPro" id="IPR002338">
    <property type="entry name" value="Hemoglobin_a-typ"/>
</dbReference>
<protein>
    <recommendedName>
        <fullName evidence="8">Globin domain-containing protein</fullName>
    </recommendedName>
</protein>
<dbReference type="GO" id="GO:0072562">
    <property type="term" value="C:blood microparticle"/>
    <property type="evidence" value="ECO:0007669"/>
    <property type="project" value="TreeGrafter"/>
</dbReference>
<dbReference type="InterPro" id="IPR009050">
    <property type="entry name" value="Globin-like_sf"/>
</dbReference>
<dbReference type="EMBL" id="JAHKSW010000013">
    <property type="protein sequence ID" value="KAG7325187.1"/>
    <property type="molecule type" value="Genomic_DNA"/>
</dbReference>
<evidence type="ECO:0000259" key="8">
    <source>
        <dbReference type="PROSITE" id="PS01033"/>
    </source>
</evidence>
<dbReference type="PANTHER" id="PTHR11442:SF41">
    <property type="entry name" value="HEMOGLOBIN SUBUNIT ZETA"/>
    <property type="match status" value="1"/>
</dbReference>
<dbReference type="GO" id="GO:0019825">
    <property type="term" value="F:oxygen binding"/>
    <property type="evidence" value="ECO:0007669"/>
    <property type="project" value="InterPro"/>
</dbReference>
<dbReference type="GO" id="GO:0043177">
    <property type="term" value="F:organic acid binding"/>
    <property type="evidence" value="ECO:0007669"/>
    <property type="project" value="TreeGrafter"/>
</dbReference>
<dbReference type="GO" id="GO:0005506">
    <property type="term" value="F:iron ion binding"/>
    <property type="evidence" value="ECO:0007669"/>
    <property type="project" value="InterPro"/>
</dbReference>
<dbReference type="InterPro" id="IPR002339">
    <property type="entry name" value="Hemoglobin_pi"/>
</dbReference>
<keyword evidence="3 7" id="KW-0349">Heme</keyword>
<dbReference type="InterPro" id="IPR000971">
    <property type="entry name" value="Globin"/>
</dbReference>
<dbReference type="GO" id="GO:0031838">
    <property type="term" value="C:haptoglobin-hemoglobin complex"/>
    <property type="evidence" value="ECO:0007669"/>
    <property type="project" value="TreeGrafter"/>
</dbReference>
<dbReference type="GO" id="GO:0031720">
    <property type="term" value="F:haptoglobin binding"/>
    <property type="evidence" value="ECO:0007669"/>
    <property type="project" value="TreeGrafter"/>
</dbReference>
<evidence type="ECO:0000256" key="6">
    <source>
        <dbReference type="ARBA" id="ARBA00023004"/>
    </source>
</evidence>
<dbReference type="SUPFAM" id="SSF46458">
    <property type="entry name" value="Globin-like"/>
    <property type="match status" value="1"/>
</dbReference>
<dbReference type="PRINTS" id="PR00815">
    <property type="entry name" value="PIHAEM"/>
</dbReference>
<dbReference type="InterPro" id="IPR050056">
    <property type="entry name" value="Hemoglobin_oxygen_transport"/>
</dbReference>
<evidence type="ECO:0000313" key="10">
    <source>
        <dbReference type="Proteomes" id="UP000824219"/>
    </source>
</evidence>
<dbReference type="Pfam" id="PF00042">
    <property type="entry name" value="Globin"/>
    <property type="match status" value="1"/>
</dbReference>
<reference evidence="9 10" key="1">
    <citation type="submission" date="2021-06" db="EMBL/GenBank/DDBJ databases">
        <title>Chromosome-level genome assembly of the red-tail catfish (Hemibagrus wyckioides).</title>
        <authorList>
            <person name="Shao F."/>
        </authorList>
    </citation>
    <scope>NUCLEOTIDE SEQUENCE [LARGE SCALE GENOMIC DNA]</scope>
    <source>
        <strain evidence="9">EC202008001</strain>
        <tissue evidence="9">Blood</tissue>
    </source>
</reference>
<dbReference type="FunFam" id="1.10.490.10:FF:000002">
    <property type="entry name" value="Hemoglobin subunit alpha"/>
    <property type="match status" value="1"/>
</dbReference>
<dbReference type="AlphaFoldDB" id="A0A9D3NQK0"/>
<dbReference type="OrthoDB" id="8751793at2759"/>
<evidence type="ECO:0000256" key="4">
    <source>
        <dbReference type="ARBA" id="ARBA00022621"/>
    </source>
</evidence>
<dbReference type="GO" id="GO:0005833">
    <property type="term" value="C:hemoglobin complex"/>
    <property type="evidence" value="ECO:0007669"/>
    <property type="project" value="InterPro"/>
</dbReference>
<dbReference type="Proteomes" id="UP000824219">
    <property type="component" value="Linkage Group LG13"/>
</dbReference>
<comment type="similarity">
    <text evidence="1 7">Belongs to the globin family.</text>
</comment>
<dbReference type="GO" id="GO:0004601">
    <property type="term" value="F:peroxidase activity"/>
    <property type="evidence" value="ECO:0007669"/>
    <property type="project" value="TreeGrafter"/>
</dbReference>
<gene>
    <name evidence="9" type="ORF">KOW79_011503</name>
</gene>
<dbReference type="GO" id="GO:0020037">
    <property type="term" value="F:heme binding"/>
    <property type="evidence" value="ECO:0007669"/>
    <property type="project" value="InterPro"/>
</dbReference>
<keyword evidence="2 7" id="KW-0813">Transport</keyword>
<dbReference type="PROSITE" id="PS01033">
    <property type="entry name" value="GLOBIN"/>
    <property type="match status" value="1"/>
</dbReference>
<dbReference type="CDD" id="cd08927">
    <property type="entry name" value="Hb-alpha-like"/>
    <property type="match status" value="1"/>
</dbReference>
<evidence type="ECO:0000256" key="3">
    <source>
        <dbReference type="ARBA" id="ARBA00022617"/>
    </source>
</evidence>
<keyword evidence="5" id="KW-0479">Metal-binding</keyword>
<evidence type="ECO:0000256" key="7">
    <source>
        <dbReference type="RuleBase" id="RU000356"/>
    </source>
</evidence>
<proteinExistence type="inferred from homology"/>
<accession>A0A9D3NQK0</accession>
<keyword evidence="10" id="KW-1185">Reference proteome</keyword>
<dbReference type="GO" id="GO:0005344">
    <property type="term" value="F:oxygen carrier activity"/>
    <property type="evidence" value="ECO:0007669"/>
    <property type="project" value="UniProtKB-KW"/>
</dbReference>
<keyword evidence="4 7" id="KW-0561">Oxygen transport</keyword>
<dbReference type="InterPro" id="IPR012292">
    <property type="entry name" value="Globin/Proto"/>
</dbReference>
<evidence type="ECO:0000256" key="5">
    <source>
        <dbReference type="ARBA" id="ARBA00022723"/>
    </source>
</evidence>
<feature type="domain" description="Globin" evidence="8">
    <location>
        <begin position="2"/>
        <end position="143"/>
    </location>
</feature>
<dbReference type="GO" id="GO:0042744">
    <property type="term" value="P:hydrogen peroxide catabolic process"/>
    <property type="evidence" value="ECO:0007669"/>
    <property type="project" value="TreeGrafter"/>
</dbReference>
<dbReference type="Gene3D" id="1.10.490.10">
    <property type="entry name" value="Globins"/>
    <property type="match status" value="1"/>
</dbReference>
<evidence type="ECO:0000256" key="2">
    <source>
        <dbReference type="ARBA" id="ARBA00022448"/>
    </source>
</evidence>
<organism evidence="9 10">
    <name type="scientific">Hemibagrus wyckioides</name>
    <dbReference type="NCBI Taxonomy" id="337641"/>
    <lineage>
        <taxon>Eukaryota</taxon>
        <taxon>Metazoa</taxon>
        <taxon>Chordata</taxon>
        <taxon>Craniata</taxon>
        <taxon>Vertebrata</taxon>
        <taxon>Euteleostomi</taxon>
        <taxon>Actinopterygii</taxon>
        <taxon>Neopterygii</taxon>
        <taxon>Teleostei</taxon>
        <taxon>Ostariophysi</taxon>
        <taxon>Siluriformes</taxon>
        <taxon>Bagridae</taxon>
        <taxon>Hemibagrus</taxon>
    </lineage>
</organism>
<comment type="caution">
    <text evidence="9">The sequence shown here is derived from an EMBL/GenBank/DDBJ whole genome shotgun (WGS) entry which is preliminary data.</text>
</comment>
<name>A0A9D3NQK0_9TELE</name>
<dbReference type="PANTHER" id="PTHR11442">
    <property type="entry name" value="HEMOGLOBIN FAMILY MEMBER"/>
    <property type="match status" value="1"/>
</dbReference>
<evidence type="ECO:0000313" key="9">
    <source>
        <dbReference type="EMBL" id="KAG7325187.1"/>
    </source>
</evidence>